<reference evidence="9 10" key="1">
    <citation type="submission" date="2016-10" db="EMBL/GenBank/DDBJ databases">
        <authorList>
            <person name="de Groot N.N."/>
        </authorList>
    </citation>
    <scope>NUCLEOTIDE SEQUENCE [LARGE SCALE GENOMIC DNA]</scope>
    <source>
        <strain evidence="9 10">DSM 45317</strain>
    </source>
</reference>
<dbReference type="InterPro" id="IPR004688">
    <property type="entry name" value="Ni/Co_transpt"/>
</dbReference>
<organism evidence="9 10">
    <name type="scientific">Geodermatophilus ruber</name>
    <dbReference type="NCBI Taxonomy" id="504800"/>
    <lineage>
        <taxon>Bacteria</taxon>
        <taxon>Bacillati</taxon>
        <taxon>Actinomycetota</taxon>
        <taxon>Actinomycetes</taxon>
        <taxon>Geodermatophilales</taxon>
        <taxon>Geodermatophilaceae</taxon>
        <taxon>Geodermatophilus</taxon>
    </lineage>
</organism>
<dbReference type="RefSeq" id="WP_091322172.1">
    <property type="nucleotide sequence ID" value="NZ_FOSW01000003.1"/>
</dbReference>
<keyword evidence="5 8" id="KW-0812">Transmembrane</keyword>
<evidence type="ECO:0000256" key="2">
    <source>
        <dbReference type="ARBA" id="ARBA00010892"/>
    </source>
</evidence>
<feature type="transmembrane region" description="Helical" evidence="8">
    <location>
        <begin position="128"/>
        <end position="152"/>
    </location>
</feature>
<comment type="subcellular location">
    <subcellularLocation>
        <location evidence="8">Cell membrane</location>
        <topology evidence="8">Multi-pass membrane protein</topology>
    </subcellularLocation>
    <subcellularLocation>
        <location evidence="1">Endomembrane system</location>
        <topology evidence="1">Multi-pass membrane protein</topology>
    </subcellularLocation>
</comment>
<dbReference type="InterPro" id="IPR011541">
    <property type="entry name" value="Ni/Co_transpt_high_affinity"/>
</dbReference>
<proteinExistence type="inferred from homology"/>
<feature type="transmembrane region" description="Helical" evidence="8">
    <location>
        <begin position="19"/>
        <end position="37"/>
    </location>
</feature>
<dbReference type="GO" id="GO:0005886">
    <property type="term" value="C:plasma membrane"/>
    <property type="evidence" value="ECO:0007669"/>
    <property type="project" value="UniProtKB-SubCell"/>
</dbReference>
<feature type="transmembrane region" description="Helical" evidence="8">
    <location>
        <begin position="43"/>
        <end position="61"/>
    </location>
</feature>
<evidence type="ECO:0000313" key="9">
    <source>
        <dbReference type="EMBL" id="SFK69717.1"/>
    </source>
</evidence>
<dbReference type="EMBL" id="FOSW01000003">
    <property type="protein sequence ID" value="SFK69717.1"/>
    <property type="molecule type" value="Genomic_DNA"/>
</dbReference>
<evidence type="ECO:0000256" key="8">
    <source>
        <dbReference type="RuleBase" id="RU362101"/>
    </source>
</evidence>
<dbReference type="PANTHER" id="PTHR31611:SF0">
    <property type="entry name" value="HIGH-AFFINITY NICKEL TRANSPORT PROTEIN NIC1"/>
    <property type="match status" value="1"/>
</dbReference>
<name>A0A1I4BNE9_9ACTN</name>
<evidence type="ECO:0000256" key="3">
    <source>
        <dbReference type="ARBA" id="ARBA00022448"/>
    </source>
</evidence>
<keyword evidence="7 8" id="KW-0472">Membrane</keyword>
<sequence>MTTVTIAVPGVRRNLRLRVAGVLGAVLALHVLGWTLFLLESRTYAGAGAFAGAGTLAYALGVRHAFDADHIAAIDDATRLMVAQGRRPVGVGFFFALGHSSVVVVLALVAAFAAGWVSVGDLGPVEEVGGLVAAAVAVLFLLAVAGINAVVLRGLVLARRRYRAGEADEEQIELLLLNRGLLNRVLGGRARALVRSSWHMYPLGILFGLGLETASEVALLALSATTVSDGGLSFLAVLSLPLLFAAGMSAFDTCDGLLMTRAYAWSQQKPARRLSYNILTTALTVAIGAFVSSVYLAGLLADEAGWTWLTPYGALAGHFEYIGYAVAALFLAVWATAAVRRRAVPDGPGGVPERSAVRPSVHV</sequence>
<evidence type="ECO:0000256" key="1">
    <source>
        <dbReference type="ARBA" id="ARBA00004127"/>
    </source>
</evidence>
<protein>
    <recommendedName>
        <fullName evidence="8">Nickel/cobalt efflux system</fullName>
    </recommendedName>
</protein>
<dbReference type="STRING" id="504800.SAMN04488085_103104"/>
<keyword evidence="10" id="KW-1185">Reference proteome</keyword>
<dbReference type="AlphaFoldDB" id="A0A1I4BNE9"/>
<dbReference type="NCBIfam" id="TIGR00802">
    <property type="entry name" value="nico"/>
    <property type="match status" value="1"/>
</dbReference>
<dbReference type="GO" id="GO:0015099">
    <property type="term" value="F:nickel cation transmembrane transporter activity"/>
    <property type="evidence" value="ECO:0007669"/>
    <property type="project" value="UniProtKB-UniRule"/>
</dbReference>
<dbReference type="PANTHER" id="PTHR31611">
    <property type="entry name" value="HIGH-AFFINITY NICKEL TRANSPORT PROTEIN NIC1"/>
    <property type="match status" value="1"/>
</dbReference>
<feature type="transmembrane region" description="Helical" evidence="8">
    <location>
        <begin position="234"/>
        <end position="258"/>
    </location>
</feature>
<keyword evidence="4" id="KW-0533">Nickel</keyword>
<feature type="transmembrane region" description="Helical" evidence="8">
    <location>
        <begin position="89"/>
        <end position="116"/>
    </location>
</feature>
<gene>
    <name evidence="9" type="ORF">SAMN04488085_103104</name>
</gene>
<dbReference type="GO" id="GO:0012505">
    <property type="term" value="C:endomembrane system"/>
    <property type="evidence" value="ECO:0007669"/>
    <property type="project" value="UniProtKB-SubCell"/>
</dbReference>
<dbReference type="OrthoDB" id="9776706at2"/>
<dbReference type="Pfam" id="PF03824">
    <property type="entry name" value="NicO"/>
    <property type="match status" value="1"/>
</dbReference>
<feature type="transmembrane region" description="Helical" evidence="8">
    <location>
        <begin position="278"/>
        <end position="301"/>
    </location>
</feature>
<dbReference type="Proteomes" id="UP000199152">
    <property type="component" value="Unassembled WGS sequence"/>
</dbReference>
<evidence type="ECO:0000256" key="5">
    <source>
        <dbReference type="ARBA" id="ARBA00022692"/>
    </source>
</evidence>
<feature type="transmembrane region" description="Helical" evidence="8">
    <location>
        <begin position="201"/>
        <end position="222"/>
    </location>
</feature>
<keyword evidence="3 8" id="KW-0813">Transport</keyword>
<comment type="similarity">
    <text evidence="2 8">Belongs to the NiCoT transporter (TC 2.A.52) family.</text>
</comment>
<evidence type="ECO:0000256" key="4">
    <source>
        <dbReference type="ARBA" id="ARBA00022596"/>
    </source>
</evidence>
<keyword evidence="6 8" id="KW-1133">Transmembrane helix</keyword>
<dbReference type="InParanoid" id="A0A1I4BNE9"/>
<feature type="transmembrane region" description="Helical" evidence="8">
    <location>
        <begin position="321"/>
        <end position="339"/>
    </location>
</feature>
<evidence type="ECO:0000256" key="7">
    <source>
        <dbReference type="ARBA" id="ARBA00023136"/>
    </source>
</evidence>
<evidence type="ECO:0000256" key="6">
    <source>
        <dbReference type="ARBA" id="ARBA00022989"/>
    </source>
</evidence>
<accession>A0A1I4BNE9</accession>
<evidence type="ECO:0000313" key="10">
    <source>
        <dbReference type="Proteomes" id="UP000199152"/>
    </source>
</evidence>